<dbReference type="EMBL" id="OZ019895">
    <property type="protein sequence ID" value="CAK9220090.1"/>
    <property type="molecule type" value="Genomic_DNA"/>
</dbReference>
<evidence type="ECO:0000256" key="2">
    <source>
        <dbReference type="SAM" id="SignalP"/>
    </source>
</evidence>
<evidence type="ECO:0000313" key="3">
    <source>
        <dbReference type="EMBL" id="CAK9220090.1"/>
    </source>
</evidence>
<keyword evidence="2" id="KW-0732">Signal</keyword>
<keyword evidence="4" id="KW-1185">Reference proteome</keyword>
<sequence>MQCCILGVFLKTVSFPALGSDQAHPAGSSETRVRQEDDVLEGPLPERSLKAGGTLNGRGDSKGLPISQSSGQLGSMKAAGSSESDDTEVELPPAMTCIPLEINITPHRYSVPESKVLTSTTHFPQLFHLQFSTYGIYISIFSPPTYGRHHEVPLKELNSVQPENGKKDCSKKSGRLQIERKIVVYPKNSRHCKLSTFFLKMWRVSQRLRDLLLLRSLAMASYGPEIKSDVLNLKVLSIIMTWMWGGNVFFIQFAMSCDRHE</sequence>
<organism evidence="3 4">
    <name type="scientific">Sphagnum troendelagicum</name>
    <dbReference type="NCBI Taxonomy" id="128251"/>
    <lineage>
        <taxon>Eukaryota</taxon>
        <taxon>Viridiplantae</taxon>
        <taxon>Streptophyta</taxon>
        <taxon>Embryophyta</taxon>
        <taxon>Bryophyta</taxon>
        <taxon>Sphagnophytina</taxon>
        <taxon>Sphagnopsida</taxon>
        <taxon>Sphagnales</taxon>
        <taxon>Sphagnaceae</taxon>
        <taxon>Sphagnum</taxon>
    </lineage>
</organism>
<feature type="region of interest" description="Disordered" evidence="1">
    <location>
        <begin position="19"/>
        <end position="89"/>
    </location>
</feature>
<accession>A0ABP0UFA7</accession>
<proteinExistence type="predicted"/>
<evidence type="ECO:0000313" key="4">
    <source>
        <dbReference type="Proteomes" id="UP001497512"/>
    </source>
</evidence>
<name>A0ABP0UFA7_9BRYO</name>
<dbReference type="Proteomes" id="UP001497512">
    <property type="component" value="Chromosome 3"/>
</dbReference>
<feature type="chain" id="PRO_5046688560" evidence="2">
    <location>
        <begin position="20"/>
        <end position="261"/>
    </location>
</feature>
<reference evidence="3" key="1">
    <citation type="submission" date="2024-02" db="EMBL/GenBank/DDBJ databases">
        <authorList>
            <consortium name="ELIXIR-Norway"/>
            <consortium name="Elixir Norway"/>
        </authorList>
    </citation>
    <scope>NUCLEOTIDE SEQUENCE</scope>
</reference>
<evidence type="ECO:0000256" key="1">
    <source>
        <dbReference type="SAM" id="MobiDB-lite"/>
    </source>
</evidence>
<gene>
    <name evidence="3" type="ORF">CSSPTR1EN2_LOCUS15159</name>
</gene>
<feature type="signal peptide" evidence="2">
    <location>
        <begin position="1"/>
        <end position="19"/>
    </location>
</feature>
<protein>
    <submittedName>
        <fullName evidence="3">Uncharacterized protein</fullName>
    </submittedName>
</protein>